<keyword evidence="5" id="KW-0949">S-adenosyl-L-methionine</keyword>
<dbReference type="AlphaFoldDB" id="A0A6B1F9Y6"/>
<dbReference type="PROSITE" id="PS00092">
    <property type="entry name" value="N6_MTASE"/>
    <property type="match status" value="1"/>
</dbReference>
<accession>A0A6B1F9Y6</accession>
<reference evidence="7" key="1">
    <citation type="submission" date="2019-09" db="EMBL/GenBank/DDBJ databases">
        <title>Characterisation of the sponge microbiome using genome-centric metagenomics.</title>
        <authorList>
            <person name="Engelberts J.P."/>
            <person name="Robbins S.J."/>
            <person name="De Goeij J.M."/>
            <person name="Aranda M."/>
            <person name="Bell S.C."/>
            <person name="Webster N.S."/>
        </authorList>
    </citation>
    <scope>NUCLEOTIDE SEQUENCE</scope>
    <source>
        <strain evidence="7">SB0676_bin_10</strain>
    </source>
</reference>
<dbReference type="Pfam" id="PF02086">
    <property type="entry name" value="MethyltransfD12"/>
    <property type="match status" value="1"/>
</dbReference>
<dbReference type="InterPro" id="IPR023095">
    <property type="entry name" value="Ade_MeTrfase_dom_2"/>
</dbReference>
<name>A0A6B1F9Y6_9SYNE</name>
<comment type="similarity">
    <text evidence="1">Belongs to the N(4)/N(6)-methyltransferase family.</text>
</comment>
<dbReference type="GO" id="GO:0032259">
    <property type="term" value="P:methylation"/>
    <property type="evidence" value="ECO:0007669"/>
    <property type="project" value="UniProtKB-KW"/>
</dbReference>
<evidence type="ECO:0000256" key="4">
    <source>
        <dbReference type="ARBA" id="ARBA00022679"/>
    </source>
</evidence>
<comment type="caution">
    <text evidence="7">The sequence shown here is derived from an EMBL/GenBank/DDBJ whole genome shotgun (WGS) entry which is preliminary data.</text>
</comment>
<dbReference type="InterPro" id="IPR029063">
    <property type="entry name" value="SAM-dependent_MTases_sf"/>
</dbReference>
<dbReference type="GO" id="GO:0009307">
    <property type="term" value="P:DNA restriction-modification system"/>
    <property type="evidence" value="ECO:0007669"/>
    <property type="project" value="InterPro"/>
</dbReference>
<dbReference type="Gene3D" id="1.10.1020.10">
    <property type="entry name" value="Adenine-specific Methyltransferase, Domain 2"/>
    <property type="match status" value="1"/>
</dbReference>
<evidence type="ECO:0000256" key="2">
    <source>
        <dbReference type="ARBA" id="ARBA00011900"/>
    </source>
</evidence>
<evidence type="ECO:0000313" key="7">
    <source>
        <dbReference type="EMBL" id="MYG39037.1"/>
    </source>
</evidence>
<dbReference type="InterPro" id="IPR002052">
    <property type="entry name" value="DNA_methylase_N6_adenine_CS"/>
</dbReference>
<dbReference type="GO" id="GO:0003676">
    <property type="term" value="F:nucleic acid binding"/>
    <property type="evidence" value="ECO:0007669"/>
    <property type="project" value="InterPro"/>
</dbReference>
<dbReference type="SUPFAM" id="SSF53335">
    <property type="entry name" value="S-adenosyl-L-methionine-dependent methyltransferases"/>
    <property type="match status" value="1"/>
</dbReference>
<proteinExistence type="inferred from homology"/>
<keyword evidence="4 7" id="KW-0808">Transferase</keyword>
<protein>
    <recommendedName>
        <fullName evidence="2">site-specific DNA-methyltransferase (adenine-specific)</fullName>
        <ecNumber evidence="2">2.1.1.72</ecNumber>
    </recommendedName>
</protein>
<dbReference type="Gene3D" id="3.40.50.150">
    <property type="entry name" value="Vaccinia Virus protein VP39"/>
    <property type="match status" value="1"/>
</dbReference>
<evidence type="ECO:0000256" key="6">
    <source>
        <dbReference type="ARBA" id="ARBA00047942"/>
    </source>
</evidence>
<sequence>MGSKRRLLPWIHGVLESLDFETALDPFSGSGAVAYLMKAMGRQTVSSDFLNFSATLGKALIENNTVHLDGPAIQSLLRTPRHAPSFIEDTFKGVFYNLEDLRFLDRMSWNIRQLETPHQRALAMAVLIRSCAKRQARGVFTISGNLSRYDDGRRDLRLSIKEHFFEQVRVFNEAVFSNGRHNRAECIDVFKLSPSDVDLVYLDPPYVPRHDDNCYVKRYHFLEGLSCYWQDLTIDYSTKVRKIPKRFTPFSYRRQAVDAFSCLFRHFQSSKIVLSYSSNGYPDLDQLTDILAKTKRNIQVFKRDHTYHFGNHCNVKRTAVEEYLIVGQ</sequence>
<organism evidence="7">
    <name type="scientific">Synechococcus sp. SB0676_bin_10</name>
    <dbReference type="NCBI Taxonomy" id="2604869"/>
    <lineage>
        <taxon>Bacteria</taxon>
        <taxon>Bacillati</taxon>
        <taxon>Cyanobacteriota</taxon>
        <taxon>Cyanophyceae</taxon>
        <taxon>Synechococcales</taxon>
        <taxon>Synechococcaceae</taxon>
        <taxon>Synechococcus</taxon>
    </lineage>
</organism>
<keyword evidence="3 7" id="KW-0489">Methyltransferase</keyword>
<comment type="catalytic activity">
    <reaction evidence="6">
        <text>a 2'-deoxyadenosine in DNA + S-adenosyl-L-methionine = an N(6)-methyl-2'-deoxyadenosine in DNA + S-adenosyl-L-homocysteine + H(+)</text>
        <dbReference type="Rhea" id="RHEA:15197"/>
        <dbReference type="Rhea" id="RHEA-COMP:12418"/>
        <dbReference type="Rhea" id="RHEA-COMP:12419"/>
        <dbReference type="ChEBI" id="CHEBI:15378"/>
        <dbReference type="ChEBI" id="CHEBI:57856"/>
        <dbReference type="ChEBI" id="CHEBI:59789"/>
        <dbReference type="ChEBI" id="CHEBI:90615"/>
        <dbReference type="ChEBI" id="CHEBI:90616"/>
        <dbReference type="EC" id="2.1.1.72"/>
    </reaction>
</comment>
<evidence type="ECO:0000256" key="1">
    <source>
        <dbReference type="ARBA" id="ARBA00006594"/>
    </source>
</evidence>
<evidence type="ECO:0000256" key="5">
    <source>
        <dbReference type="ARBA" id="ARBA00022691"/>
    </source>
</evidence>
<evidence type="ECO:0000256" key="3">
    <source>
        <dbReference type="ARBA" id="ARBA00022603"/>
    </source>
</evidence>
<dbReference type="GO" id="GO:0009007">
    <property type="term" value="F:site-specific DNA-methyltransferase (adenine-specific) activity"/>
    <property type="evidence" value="ECO:0007669"/>
    <property type="project" value="UniProtKB-EC"/>
</dbReference>
<gene>
    <name evidence="7" type="ORF">F4162_08815</name>
</gene>
<dbReference type="EMBL" id="VYDO01000279">
    <property type="protein sequence ID" value="MYG39037.1"/>
    <property type="molecule type" value="Genomic_DNA"/>
</dbReference>
<dbReference type="InterPro" id="IPR012327">
    <property type="entry name" value="MeTrfase_D12"/>
</dbReference>
<dbReference type="EC" id="2.1.1.72" evidence="2"/>